<dbReference type="GO" id="GO:0008233">
    <property type="term" value="F:peptidase activity"/>
    <property type="evidence" value="ECO:0007669"/>
    <property type="project" value="UniProtKB-KW"/>
</dbReference>
<dbReference type="KEGG" id="taer:GT409_06920"/>
<organism evidence="4 5">
    <name type="scientific">Tichowtungia aerotolerans</name>
    <dbReference type="NCBI Taxonomy" id="2697043"/>
    <lineage>
        <taxon>Bacteria</taxon>
        <taxon>Pseudomonadati</taxon>
        <taxon>Kiritimatiellota</taxon>
        <taxon>Tichowtungiia</taxon>
        <taxon>Tichowtungiales</taxon>
        <taxon>Tichowtungiaceae</taxon>
        <taxon>Tichowtungia</taxon>
    </lineage>
</organism>
<dbReference type="PANTHER" id="PTHR30217">
    <property type="entry name" value="PEPTIDASE U32 FAMILY"/>
    <property type="match status" value="1"/>
</dbReference>
<proteinExistence type="inferred from homology"/>
<evidence type="ECO:0000256" key="3">
    <source>
        <dbReference type="ARBA" id="ARBA00038374"/>
    </source>
</evidence>
<sequence>MSNQSTIELMAPAGSRAALSAAINAGADSVYFGVGKLNMRARSADFGPEDLPDIAATCREAGVKSYLALNTIVYDSELDEMQALCDAAKAAGVSAVIATDIAVIEYARSIGLEVHMSVQANVANFQSLKFYSRWADTVVLARELTLDQVSNIWKRIQENDVRGPNGERVRLELFGHGALCVAVSGKCYMSLAQNGHSANRGACLQTCRRKYRVTDEETGEELVIDNKHVMSPKDLCTVQYLDKIAAAGISVLKLEGRARTADYVAVTTRVYREALDALAAETYDPETCQPWIDELSKVFNRGFWHGGYYCGHPLGEWSGHSHSQATETRDQIGIVSNFFSKINVAEFKLIKHTIQPGDTLLIEGPTTGAVRFTAENLHIDGQPADSAKPGDFVTLVTPAKIRRQDKVFLLKARN</sequence>
<evidence type="ECO:0000313" key="5">
    <source>
        <dbReference type="Proteomes" id="UP000464954"/>
    </source>
</evidence>
<accession>A0A6P1M803</accession>
<reference evidence="4 5" key="1">
    <citation type="submission" date="2020-01" db="EMBL/GenBank/DDBJ databases">
        <title>Ponticoccus aerotolerans gen. nov., sp. nov., an anaerobic bacterium and proposal of Ponticoccusceae fam. nov., Ponticoccusles ord. nov. and Ponticoccuse classis nov. in the phylum Kiritimatiellaeota.</title>
        <authorList>
            <person name="Zhou L.Y."/>
            <person name="Du Z.J."/>
        </authorList>
    </citation>
    <scope>NUCLEOTIDE SEQUENCE [LARGE SCALE GENOMIC DNA]</scope>
    <source>
        <strain evidence="4 5">S-5007</strain>
    </source>
</reference>
<dbReference type="EMBL" id="CP047593">
    <property type="protein sequence ID" value="QHI69193.1"/>
    <property type="molecule type" value="Genomic_DNA"/>
</dbReference>
<keyword evidence="5" id="KW-1185">Reference proteome</keyword>
<dbReference type="InterPro" id="IPR051454">
    <property type="entry name" value="RNA/ubiquinone_mod_enzymes"/>
</dbReference>
<dbReference type="PANTHER" id="PTHR30217:SF6">
    <property type="entry name" value="TRNA HYDROXYLATION PROTEIN P"/>
    <property type="match status" value="1"/>
</dbReference>
<keyword evidence="2" id="KW-0378">Hydrolase</keyword>
<name>A0A6P1M803_9BACT</name>
<comment type="similarity">
    <text evidence="3">Belongs to the peptidase U32 family.</text>
</comment>
<dbReference type="InterPro" id="IPR001539">
    <property type="entry name" value="Peptidase_U32"/>
</dbReference>
<dbReference type="GO" id="GO:0006508">
    <property type="term" value="P:proteolysis"/>
    <property type="evidence" value="ECO:0007669"/>
    <property type="project" value="UniProtKB-KW"/>
</dbReference>
<evidence type="ECO:0000313" key="4">
    <source>
        <dbReference type="EMBL" id="QHI69193.1"/>
    </source>
</evidence>
<evidence type="ECO:0000256" key="1">
    <source>
        <dbReference type="ARBA" id="ARBA00022670"/>
    </source>
</evidence>
<dbReference type="Proteomes" id="UP000464954">
    <property type="component" value="Chromosome"/>
</dbReference>
<evidence type="ECO:0000256" key="2">
    <source>
        <dbReference type="ARBA" id="ARBA00022801"/>
    </source>
</evidence>
<dbReference type="AlphaFoldDB" id="A0A6P1M803"/>
<keyword evidence="1" id="KW-0645">Protease</keyword>
<dbReference type="Pfam" id="PF01136">
    <property type="entry name" value="Peptidase_U32"/>
    <property type="match status" value="1"/>
</dbReference>
<dbReference type="PROSITE" id="PS01276">
    <property type="entry name" value="PEPTIDASE_U32"/>
    <property type="match status" value="1"/>
</dbReference>
<dbReference type="RefSeq" id="WP_160628254.1">
    <property type="nucleotide sequence ID" value="NZ_CP047593.1"/>
</dbReference>
<protein>
    <submittedName>
        <fullName evidence="4">U32 family peptidase</fullName>
    </submittedName>
</protein>
<gene>
    <name evidence="4" type="ORF">GT409_06920</name>
</gene>